<dbReference type="Proteomes" id="UP000677611">
    <property type="component" value="Unassembled WGS sequence"/>
</dbReference>
<protein>
    <submittedName>
        <fullName evidence="1">WbqC family protein</fullName>
    </submittedName>
</protein>
<keyword evidence="2" id="KW-1185">Reference proteome</keyword>
<evidence type="ECO:0000313" key="2">
    <source>
        <dbReference type="Proteomes" id="UP000677611"/>
    </source>
</evidence>
<gene>
    <name evidence="1" type="ORF">J4P90_12355</name>
</gene>
<proteinExistence type="predicted"/>
<accession>A0ABS3NYK0</accession>
<reference evidence="1 2" key="1">
    <citation type="submission" date="2021-03" db="EMBL/GenBank/DDBJ databases">
        <title>Identification of novel Bacillus strains.</title>
        <authorList>
            <person name="Xiao Z."/>
            <person name="Li Y."/>
            <person name="Shen J."/>
        </authorList>
    </citation>
    <scope>NUCLEOTIDE SEQUENCE [LARGE SCALE GENOMIC DNA]</scope>
    <source>
        <strain evidence="1 2">SY8</strain>
    </source>
</reference>
<dbReference type="InterPro" id="IPR014985">
    <property type="entry name" value="WbqC"/>
</dbReference>
<evidence type="ECO:0000313" key="1">
    <source>
        <dbReference type="EMBL" id="MBO1626023.1"/>
    </source>
</evidence>
<name>A0ABS3NYK0_9BACI</name>
<sequence>MKIGIMQPYFFPYIGYFQLIHYVDKWIVFDDVQYIQQGWINRNRILHPTRGWQYITVPVVKHSYKDLIKDIRISNTKDWKMKILNQIYHYKKKAPFYSQSMSLIEKMLNIHTESITELNVHILEGVCDYLEIPFSYQISSQNNYNHNHVKNAEERVIAISNQLQANEYVNSIGGKGLYDKRRFQQEGIKLSFLKSNINQLVYEQGSQPFESALSIIDILMFCSKDEIRAMLDKYEVL</sequence>
<dbReference type="EMBL" id="JAGDQJ010000013">
    <property type="protein sequence ID" value="MBO1626023.1"/>
    <property type="molecule type" value="Genomic_DNA"/>
</dbReference>
<dbReference type="Pfam" id="PF08889">
    <property type="entry name" value="WbqC"/>
    <property type="match status" value="1"/>
</dbReference>
<organism evidence="1 2">
    <name type="scientific">Bacillus arachidis</name>
    <dbReference type="NCBI Taxonomy" id="2819290"/>
    <lineage>
        <taxon>Bacteria</taxon>
        <taxon>Bacillati</taxon>
        <taxon>Bacillota</taxon>
        <taxon>Bacilli</taxon>
        <taxon>Bacillales</taxon>
        <taxon>Bacillaceae</taxon>
        <taxon>Bacillus</taxon>
    </lineage>
</organism>
<comment type="caution">
    <text evidence="1">The sequence shown here is derived from an EMBL/GenBank/DDBJ whole genome shotgun (WGS) entry which is preliminary data.</text>
</comment>
<dbReference type="RefSeq" id="WP_208017835.1">
    <property type="nucleotide sequence ID" value="NZ_JAGDQJ010000013.1"/>
</dbReference>